<dbReference type="Pfam" id="PF01028">
    <property type="entry name" value="Topoisom_I"/>
    <property type="match status" value="1"/>
</dbReference>
<comment type="catalytic activity">
    <reaction evidence="1">
        <text>ATP-independent breakage of single-stranded DNA, followed by passage and rejoining.</text>
        <dbReference type="EC" id="5.6.2.1"/>
    </reaction>
</comment>
<organism evidence="9 10">
    <name type="scientific">Aquimarina algicola</name>
    <dbReference type="NCBI Taxonomy" id="2589995"/>
    <lineage>
        <taxon>Bacteria</taxon>
        <taxon>Pseudomonadati</taxon>
        <taxon>Bacteroidota</taxon>
        <taxon>Flavobacteriia</taxon>
        <taxon>Flavobacteriales</taxon>
        <taxon>Flavobacteriaceae</taxon>
        <taxon>Aquimarina</taxon>
    </lineage>
</organism>
<dbReference type="GO" id="GO:0003917">
    <property type="term" value="F:DNA topoisomerase type I (single strand cut, ATP-independent) activity"/>
    <property type="evidence" value="ECO:0007669"/>
    <property type="project" value="UniProtKB-EC"/>
</dbReference>
<dbReference type="InterPro" id="IPR011010">
    <property type="entry name" value="DNA_brk_join_enz"/>
</dbReference>
<dbReference type="EC" id="5.6.2.1" evidence="3"/>
<gene>
    <name evidence="9" type="ORF">FHK87_16080</name>
</gene>
<evidence type="ECO:0000256" key="6">
    <source>
        <dbReference type="ARBA" id="ARBA00023235"/>
    </source>
</evidence>
<evidence type="ECO:0000313" key="9">
    <source>
        <dbReference type="EMBL" id="TPN84450.1"/>
    </source>
</evidence>
<evidence type="ECO:0000256" key="1">
    <source>
        <dbReference type="ARBA" id="ARBA00000213"/>
    </source>
</evidence>
<feature type="domain" description="DNA topoisomerase I catalytic core eukaryotic-type" evidence="7">
    <location>
        <begin position="107"/>
        <end position="323"/>
    </location>
</feature>
<evidence type="ECO:0000256" key="3">
    <source>
        <dbReference type="ARBA" id="ARBA00012891"/>
    </source>
</evidence>
<dbReference type="InterPro" id="IPR035447">
    <property type="entry name" value="DNA_topo_I_N_sf"/>
</dbReference>
<dbReference type="Pfam" id="PF21338">
    <property type="entry name" value="Top1B_N_bact"/>
    <property type="match status" value="1"/>
</dbReference>
<keyword evidence="5" id="KW-0238">DNA-binding</keyword>
<dbReference type="InterPro" id="IPR014711">
    <property type="entry name" value="TopoI_cat_a-hlx-sub_euk"/>
</dbReference>
<dbReference type="SUPFAM" id="SSF56349">
    <property type="entry name" value="DNA breaking-rejoining enzymes"/>
    <property type="match status" value="1"/>
</dbReference>
<accession>A0A504JCZ3</accession>
<evidence type="ECO:0000256" key="4">
    <source>
        <dbReference type="ARBA" id="ARBA00023029"/>
    </source>
</evidence>
<dbReference type="Gene3D" id="3.30.66.10">
    <property type="entry name" value="DNA topoisomerase I domain"/>
    <property type="match status" value="1"/>
</dbReference>
<protein>
    <recommendedName>
        <fullName evidence="3">DNA topoisomerase</fullName>
        <ecNumber evidence="3">5.6.2.1</ecNumber>
    </recommendedName>
</protein>
<dbReference type="GO" id="GO:0006265">
    <property type="term" value="P:DNA topological change"/>
    <property type="evidence" value="ECO:0007669"/>
    <property type="project" value="InterPro"/>
</dbReference>
<proteinExistence type="inferred from homology"/>
<dbReference type="SUPFAM" id="SSF55869">
    <property type="entry name" value="DNA topoisomerase I domain"/>
    <property type="match status" value="1"/>
</dbReference>
<reference evidence="9 10" key="1">
    <citation type="submission" date="2019-06" db="EMBL/GenBank/DDBJ databases">
        <authorList>
            <person name="Meng X."/>
        </authorList>
    </citation>
    <scope>NUCLEOTIDE SEQUENCE [LARGE SCALE GENOMIC DNA]</scope>
    <source>
        <strain evidence="9 10">M625</strain>
    </source>
</reference>
<dbReference type="GO" id="GO:0003677">
    <property type="term" value="F:DNA binding"/>
    <property type="evidence" value="ECO:0007669"/>
    <property type="project" value="UniProtKB-KW"/>
</dbReference>
<evidence type="ECO:0000256" key="5">
    <source>
        <dbReference type="ARBA" id="ARBA00023125"/>
    </source>
</evidence>
<feature type="domain" description="DNA topoisomerase IB N-terminal" evidence="8">
    <location>
        <begin position="45"/>
        <end position="92"/>
    </location>
</feature>
<keyword evidence="6 9" id="KW-0413">Isomerase</keyword>
<sequence length="362" mass="42458">MVESNLNLQFLSSIIKTPETVIDHFDLIYTNTHQLAIKRCKVKKGFKYVVNNKPLQNKNDLKRIQELSIPPAWENVKISTVANGHLQAVGFDAKKRKQYKYHSLWHAIRNQTKFYKMVAFGKRLPIIRQQVDIDLEQKGWPKSKVLALIIRLMEETHIRIGNDQYAKRNKTYGLTTMRNRHVRLFKNTLKFEFTGKKGKKHSVTLRNKKLVHLVNKCEEIPGWELFQYYDEYGEKHNVESAMVNDYIHNTCGEIFTAKDFRTWAATVIFFEYLRDVGIAKTQNERDKNILRGYDTEAKELGNTRNVCRKYYVHPAVMHAYKTGVIKTTFDIADSLYKNGSFYSVSENAMLKLLEEYTPNFLK</sequence>
<dbReference type="PROSITE" id="PS52038">
    <property type="entry name" value="TOPO_IB_2"/>
    <property type="match status" value="1"/>
</dbReference>
<dbReference type="Proteomes" id="UP000315540">
    <property type="component" value="Unassembled WGS sequence"/>
</dbReference>
<evidence type="ECO:0000256" key="2">
    <source>
        <dbReference type="ARBA" id="ARBA00006645"/>
    </source>
</evidence>
<dbReference type="Gene3D" id="1.10.132.120">
    <property type="match status" value="1"/>
</dbReference>
<dbReference type="Gene3D" id="3.90.15.10">
    <property type="entry name" value="Topoisomerase I, Chain A, domain 3"/>
    <property type="match status" value="1"/>
</dbReference>
<dbReference type="OrthoDB" id="9778962at2"/>
<comment type="similarity">
    <text evidence="2">Belongs to the type IB topoisomerase family.</text>
</comment>
<comment type="caution">
    <text evidence="9">The sequence shown here is derived from an EMBL/GenBank/DDBJ whole genome shotgun (WGS) entry which is preliminary data.</text>
</comment>
<keyword evidence="4" id="KW-0799">Topoisomerase</keyword>
<dbReference type="InterPro" id="IPR049331">
    <property type="entry name" value="Top1B_N_bact"/>
</dbReference>
<evidence type="ECO:0000259" key="7">
    <source>
        <dbReference type="Pfam" id="PF01028"/>
    </source>
</evidence>
<dbReference type="InterPro" id="IPR001631">
    <property type="entry name" value="TopoI"/>
</dbReference>
<evidence type="ECO:0000259" key="8">
    <source>
        <dbReference type="Pfam" id="PF21338"/>
    </source>
</evidence>
<evidence type="ECO:0000313" key="10">
    <source>
        <dbReference type="Proteomes" id="UP000315540"/>
    </source>
</evidence>
<dbReference type="RefSeq" id="WP_140594785.1">
    <property type="nucleotide sequence ID" value="NZ_VFWZ01000005.1"/>
</dbReference>
<name>A0A504JCZ3_9FLAO</name>
<dbReference type="PRINTS" id="PR00416">
    <property type="entry name" value="EUTPISMRASEI"/>
</dbReference>
<dbReference type="EMBL" id="VFWZ01000005">
    <property type="protein sequence ID" value="TPN84450.1"/>
    <property type="molecule type" value="Genomic_DNA"/>
</dbReference>
<dbReference type="AlphaFoldDB" id="A0A504JCZ3"/>
<dbReference type="InterPro" id="IPR013500">
    <property type="entry name" value="TopoI_cat_euk"/>
</dbReference>
<keyword evidence="10" id="KW-1185">Reference proteome</keyword>